<evidence type="ECO:0000313" key="3">
    <source>
        <dbReference type="Proteomes" id="UP000248918"/>
    </source>
</evidence>
<dbReference type="RefSeq" id="WP_244146995.1">
    <property type="nucleotide sequence ID" value="NZ_CADFFP010000010.1"/>
</dbReference>
<accession>A0A329CKA3</accession>
<organism evidence="2 3">
    <name type="scientific">Paraburkholderia bryophila</name>
    <dbReference type="NCBI Taxonomy" id="420952"/>
    <lineage>
        <taxon>Bacteria</taxon>
        <taxon>Pseudomonadati</taxon>
        <taxon>Pseudomonadota</taxon>
        <taxon>Betaproteobacteria</taxon>
        <taxon>Burkholderiales</taxon>
        <taxon>Burkholderiaceae</taxon>
        <taxon>Paraburkholderia</taxon>
    </lineage>
</organism>
<keyword evidence="1" id="KW-0472">Membrane</keyword>
<reference evidence="2 3" key="1">
    <citation type="submission" date="2018-06" db="EMBL/GenBank/DDBJ databases">
        <title>Genomic Encyclopedia of Type Strains, Phase III (KMG-III): the genomes of soil and plant-associated and newly described type strains.</title>
        <authorList>
            <person name="Whitman W."/>
        </authorList>
    </citation>
    <scope>NUCLEOTIDE SEQUENCE [LARGE SCALE GENOMIC DNA]</scope>
    <source>
        <strain evidence="2 3">LMG 23644</strain>
    </source>
</reference>
<keyword evidence="1" id="KW-0812">Transmembrane</keyword>
<dbReference type="EMBL" id="QLTK01000006">
    <property type="protein sequence ID" value="RAS34517.1"/>
    <property type="molecule type" value="Genomic_DNA"/>
</dbReference>
<evidence type="ECO:0000256" key="1">
    <source>
        <dbReference type="SAM" id="Phobius"/>
    </source>
</evidence>
<feature type="transmembrane region" description="Helical" evidence="1">
    <location>
        <begin position="54"/>
        <end position="71"/>
    </location>
</feature>
<proteinExistence type="predicted"/>
<keyword evidence="1" id="KW-1133">Transmembrane helix</keyword>
<comment type="caution">
    <text evidence="2">The sequence shown here is derived from an EMBL/GenBank/DDBJ whole genome shotgun (WGS) entry which is preliminary data.</text>
</comment>
<sequence>MHEPAAVTLADTVVAFARWSDAVDALCSAIAGFALLANTRAFAFTALLAWREPVLGGLGLVLLAALGWLRWQCGGRAAAHDTHAGRVTRAGRVTHAAHAMHTGRDTCTARASQPVPNAGNESRAVMRDDPAHALPVGAGRALVACYNRSSESESKRRAARVGPCSSSGAWPYAGAQVKRPQRSLCVIRT</sequence>
<evidence type="ECO:0000313" key="2">
    <source>
        <dbReference type="EMBL" id="RAS34517.1"/>
    </source>
</evidence>
<name>A0A329CKA3_9BURK</name>
<gene>
    <name evidence="2" type="ORF">BX591_106198</name>
</gene>
<protein>
    <submittedName>
        <fullName evidence="2">Uncharacterized protein</fullName>
    </submittedName>
</protein>
<dbReference type="AlphaFoldDB" id="A0A329CKA3"/>
<dbReference type="Proteomes" id="UP000248918">
    <property type="component" value="Unassembled WGS sequence"/>
</dbReference>